<name>A0A367KUI2_RHIST</name>
<protein>
    <submittedName>
        <fullName evidence="1">Uncharacterized protein</fullName>
    </submittedName>
</protein>
<accession>A0A367KUI2</accession>
<organism evidence="1 2">
    <name type="scientific">Rhizopus stolonifer</name>
    <name type="common">Rhizopus nigricans</name>
    <dbReference type="NCBI Taxonomy" id="4846"/>
    <lineage>
        <taxon>Eukaryota</taxon>
        <taxon>Fungi</taxon>
        <taxon>Fungi incertae sedis</taxon>
        <taxon>Mucoromycota</taxon>
        <taxon>Mucoromycotina</taxon>
        <taxon>Mucoromycetes</taxon>
        <taxon>Mucorales</taxon>
        <taxon>Mucorineae</taxon>
        <taxon>Rhizopodaceae</taxon>
        <taxon>Rhizopus</taxon>
    </lineage>
</organism>
<gene>
    <name evidence="1" type="ORF">CU098_013561</name>
</gene>
<dbReference type="AlphaFoldDB" id="A0A367KUI2"/>
<keyword evidence="2" id="KW-1185">Reference proteome</keyword>
<dbReference type="OrthoDB" id="2270519at2759"/>
<comment type="caution">
    <text evidence="1">The sequence shown here is derived from an EMBL/GenBank/DDBJ whole genome shotgun (WGS) entry which is preliminary data.</text>
</comment>
<reference evidence="1 2" key="1">
    <citation type="journal article" date="2018" name="G3 (Bethesda)">
        <title>Phylogenetic and Phylogenomic Definition of Rhizopus Species.</title>
        <authorList>
            <person name="Gryganskyi A.P."/>
            <person name="Golan J."/>
            <person name="Dolatabadi S."/>
            <person name="Mondo S."/>
            <person name="Robb S."/>
            <person name="Idnurm A."/>
            <person name="Muszewska A."/>
            <person name="Steczkiewicz K."/>
            <person name="Masonjones S."/>
            <person name="Liao H.L."/>
            <person name="Gajdeczka M.T."/>
            <person name="Anike F."/>
            <person name="Vuek A."/>
            <person name="Anishchenko I.M."/>
            <person name="Voigt K."/>
            <person name="de Hoog G.S."/>
            <person name="Smith M.E."/>
            <person name="Heitman J."/>
            <person name="Vilgalys R."/>
            <person name="Stajich J.E."/>
        </authorList>
    </citation>
    <scope>NUCLEOTIDE SEQUENCE [LARGE SCALE GENOMIC DNA]</scope>
    <source>
        <strain evidence="1 2">LSU 92-RS-03</strain>
    </source>
</reference>
<dbReference type="EMBL" id="PJQM01000288">
    <property type="protein sequence ID" value="RCI05849.1"/>
    <property type="molecule type" value="Genomic_DNA"/>
</dbReference>
<sequence length="160" mass="18774">MFEKSKSRENEDARIRPLDIMCSPLRRISLVDRIFVSYCCNSNGSLHRRDKKRQETVIEELIADGDTKDMLRHISTNNKVYLVALDRAGLSTNCEEFEKFIRNNLGLQIIIVDTLPFNNKVIVCECKMLLNYSELIKAFDCRILVERPKGSNRLRWQTRY</sequence>
<evidence type="ECO:0000313" key="1">
    <source>
        <dbReference type="EMBL" id="RCI05849.1"/>
    </source>
</evidence>
<proteinExistence type="predicted"/>
<evidence type="ECO:0000313" key="2">
    <source>
        <dbReference type="Proteomes" id="UP000253551"/>
    </source>
</evidence>
<dbReference type="Proteomes" id="UP000253551">
    <property type="component" value="Unassembled WGS sequence"/>
</dbReference>